<accession>S4TDT0</accession>
<sequence length="167" mass="17537">MGFKYTSDTFQISASVTEAAPNTLTTQTINLNLDSLSREILVIQMVDMDLSVPELQPGLKTQFNTSLNDANVGVVGLSNSQAIAVANNTIIADAGAAAAVGFSNAEPRYAQMSDTPLFVSATDDLYLSVQGVGNAAAVGLAQVRIFARRARADADTYAAILTSQFNV</sequence>
<proteinExistence type="predicted"/>
<protein>
    <submittedName>
        <fullName evidence="1">Uncharacterized protein</fullName>
    </submittedName>
</protein>
<organism evidence="1">
    <name type="scientific">uncultured marine virus</name>
    <dbReference type="NCBI Taxonomy" id="186617"/>
    <lineage>
        <taxon>Viruses</taxon>
        <taxon>environmental samples</taxon>
    </lineage>
</organism>
<evidence type="ECO:0000313" key="1">
    <source>
        <dbReference type="EMBL" id="AGA18420.1"/>
    </source>
</evidence>
<reference evidence="1" key="1">
    <citation type="journal article" date="2013" name="ISME J.">
        <title>Previously unknown and highly divergent ssDNA viruses populate the oceans.</title>
        <authorList>
            <person name="Labonte J.M."/>
            <person name="Suttle C.A."/>
        </authorList>
    </citation>
    <scope>NUCLEOTIDE SEQUENCE</scope>
</reference>
<name>S4TDT0_9VIRU</name>
<dbReference type="EMBL" id="JX904512">
    <property type="protein sequence ID" value="AGA18420.1"/>
    <property type="molecule type" value="Genomic_DNA"/>
</dbReference>